<comment type="caution">
    <text evidence="4">The sequence shown here is derived from an EMBL/GenBank/DDBJ whole genome shotgun (WGS) entry which is preliminary data.</text>
</comment>
<gene>
    <name evidence="4" type="ORF">ZOSMA_15G00830</name>
</gene>
<evidence type="ECO:0000259" key="3">
    <source>
        <dbReference type="SMART" id="SM00499"/>
    </source>
</evidence>
<dbReference type="InterPro" id="IPR016140">
    <property type="entry name" value="Bifunc_inhib/LTP/seed_store"/>
</dbReference>
<dbReference type="Gene3D" id="1.10.110.10">
    <property type="entry name" value="Plant lipid-transfer and hydrophobic proteins"/>
    <property type="match status" value="1"/>
</dbReference>
<feature type="chain" id="PRO_5005528370" evidence="2">
    <location>
        <begin position="27"/>
        <end position="139"/>
    </location>
</feature>
<dbReference type="EMBL" id="LFYR01000620">
    <property type="protein sequence ID" value="KMZ72745.1"/>
    <property type="molecule type" value="Genomic_DNA"/>
</dbReference>
<dbReference type="PANTHER" id="PTHR31731">
    <property type="match status" value="1"/>
</dbReference>
<feature type="signal peptide" evidence="2">
    <location>
        <begin position="1"/>
        <end position="26"/>
    </location>
</feature>
<evidence type="ECO:0000256" key="1">
    <source>
        <dbReference type="ARBA" id="ARBA00022729"/>
    </source>
</evidence>
<dbReference type="AlphaFoldDB" id="A0A0K9PX11"/>
<sequence length="139" mass="14396">MASTSSSSSMALFLLFNVIFLTLTTASSRNCSPLPPVHKKKPCPKSGSSSTTVAKCPKDALKFGVCADVLHGLIHAKAGAPLKTPCCPLIEGLVDLEAAVCLCTAIKANVLGLHLNLPVSLSLLLNYCGKSVPSGFQCP</sequence>
<evidence type="ECO:0000313" key="4">
    <source>
        <dbReference type="EMBL" id="KMZ72745.1"/>
    </source>
</evidence>
<organism evidence="4 5">
    <name type="scientific">Zostera marina</name>
    <name type="common">Eelgrass</name>
    <dbReference type="NCBI Taxonomy" id="29655"/>
    <lineage>
        <taxon>Eukaryota</taxon>
        <taxon>Viridiplantae</taxon>
        <taxon>Streptophyta</taxon>
        <taxon>Embryophyta</taxon>
        <taxon>Tracheophyta</taxon>
        <taxon>Spermatophyta</taxon>
        <taxon>Magnoliopsida</taxon>
        <taxon>Liliopsida</taxon>
        <taxon>Zosteraceae</taxon>
        <taxon>Zostera</taxon>
    </lineage>
</organism>
<keyword evidence="5" id="KW-1185">Reference proteome</keyword>
<dbReference type="InterPro" id="IPR027923">
    <property type="entry name" value="Hydrophob_seed_dom"/>
</dbReference>
<evidence type="ECO:0000256" key="2">
    <source>
        <dbReference type="SAM" id="SignalP"/>
    </source>
</evidence>
<dbReference type="Proteomes" id="UP000036987">
    <property type="component" value="Unassembled WGS sequence"/>
</dbReference>
<accession>A0A0K9PX11</accession>
<dbReference type="SMART" id="SM00499">
    <property type="entry name" value="AAI"/>
    <property type="match status" value="1"/>
</dbReference>
<evidence type="ECO:0000313" key="5">
    <source>
        <dbReference type="Proteomes" id="UP000036987"/>
    </source>
</evidence>
<protein>
    <submittedName>
        <fullName evidence="4">Lipid transfer protein</fullName>
    </submittedName>
</protein>
<dbReference type="STRING" id="29655.A0A0K9PX11"/>
<dbReference type="CDD" id="cd01958">
    <property type="entry name" value="HPS_like"/>
    <property type="match status" value="1"/>
</dbReference>
<name>A0A0K9PX11_ZOSMR</name>
<dbReference type="OMA" id="VQGCGPN"/>
<dbReference type="OrthoDB" id="696558at2759"/>
<feature type="domain" description="Bifunctional inhibitor/plant lipid transfer protein/seed storage helical" evidence="3">
    <location>
        <begin position="56"/>
        <end position="138"/>
    </location>
</feature>
<dbReference type="FunFam" id="1.10.110.10:FF:000003">
    <property type="entry name" value="pEARLI1-like lipid transfer protein 1"/>
    <property type="match status" value="1"/>
</dbReference>
<keyword evidence="1 2" id="KW-0732">Signal</keyword>
<dbReference type="SUPFAM" id="SSF47699">
    <property type="entry name" value="Bifunctional inhibitor/lipid-transfer protein/seed storage 2S albumin"/>
    <property type="match status" value="1"/>
</dbReference>
<dbReference type="InterPro" id="IPR051636">
    <property type="entry name" value="Plant_LTP/defense-related"/>
</dbReference>
<proteinExistence type="predicted"/>
<reference evidence="5" key="1">
    <citation type="journal article" date="2016" name="Nature">
        <title>The genome of the seagrass Zostera marina reveals angiosperm adaptation to the sea.</title>
        <authorList>
            <person name="Olsen J.L."/>
            <person name="Rouze P."/>
            <person name="Verhelst B."/>
            <person name="Lin Y.-C."/>
            <person name="Bayer T."/>
            <person name="Collen J."/>
            <person name="Dattolo E."/>
            <person name="De Paoli E."/>
            <person name="Dittami S."/>
            <person name="Maumus F."/>
            <person name="Michel G."/>
            <person name="Kersting A."/>
            <person name="Lauritano C."/>
            <person name="Lohaus R."/>
            <person name="Toepel M."/>
            <person name="Tonon T."/>
            <person name="Vanneste K."/>
            <person name="Amirebrahimi M."/>
            <person name="Brakel J."/>
            <person name="Bostroem C."/>
            <person name="Chovatia M."/>
            <person name="Grimwood J."/>
            <person name="Jenkins J.W."/>
            <person name="Jueterbock A."/>
            <person name="Mraz A."/>
            <person name="Stam W.T."/>
            <person name="Tice H."/>
            <person name="Bornberg-Bauer E."/>
            <person name="Green P.J."/>
            <person name="Pearson G.A."/>
            <person name="Procaccini G."/>
            <person name="Duarte C.M."/>
            <person name="Schmutz J."/>
            <person name="Reusch T.B.H."/>
            <person name="Van de Peer Y."/>
        </authorList>
    </citation>
    <scope>NUCLEOTIDE SEQUENCE [LARGE SCALE GENOMIC DNA]</scope>
    <source>
        <strain evidence="5">cv. Finnish</strain>
    </source>
</reference>
<dbReference type="Pfam" id="PF14547">
    <property type="entry name" value="Hydrophob_seed"/>
    <property type="match status" value="1"/>
</dbReference>
<dbReference type="InterPro" id="IPR036312">
    <property type="entry name" value="Bifun_inhib/LTP/seed_sf"/>
</dbReference>